<dbReference type="Proteomes" id="UP001242732">
    <property type="component" value="Chromosome"/>
</dbReference>
<evidence type="ECO:0000259" key="7">
    <source>
        <dbReference type="PROSITE" id="PS51384"/>
    </source>
</evidence>
<dbReference type="PANTHER" id="PTHR34219">
    <property type="entry name" value="IRON-REGULATED INNER MEMBRANE PROTEIN-RELATED"/>
    <property type="match status" value="1"/>
</dbReference>
<proteinExistence type="predicted"/>
<keyword evidence="2" id="KW-0288">FMN</keyword>
<dbReference type="SUPFAM" id="SSF52343">
    <property type="entry name" value="Ferredoxin reductase-like, C-terminal NADP-linked domain"/>
    <property type="match status" value="1"/>
</dbReference>
<gene>
    <name evidence="8" type="ORF">QRO08_00160</name>
</gene>
<evidence type="ECO:0000256" key="2">
    <source>
        <dbReference type="ARBA" id="ARBA00022643"/>
    </source>
</evidence>
<feature type="transmembrane region" description="Helical" evidence="5">
    <location>
        <begin position="217"/>
        <end position="246"/>
    </location>
</feature>
<dbReference type="RefSeq" id="WP_286015033.1">
    <property type="nucleotide sequence ID" value="NZ_CP127363.1"/>
</dbReference>
<dbReference type="EMBL" id="CP127363">
    <property type="protein sequence ID" value="WIY49035.1"/>
    <property type="molecule type" value="Genomic_DNA"/>
</dbReference>
<keyword evidence="3" id="KW-0813">Transport</keyword>
<keyword evidence="3" id="KW-0249">Electron transport</keyword>
<keyword evidence="5" id="KW-0812">Transmembrane</keyword>
<organism evidence="8 9">
    <name type="scientific">Paracidovorax citrulli</name>
    <name type="common">Acidovorax citrulli</name>
    <dbReference type="NCBI Taxonomy" id="80869"/>
    <lineage>
        <taxon>Bacteria</taxon>
        <taxon>Pseudomonadati</taxon>
        <taxon>Pseudomonadota</taxon>
        <taxon>Betaproteobacteria</taxon>
        <taxon>Burkholderiales</taxon>
        <taxon>Comamonadaceae</taxon>
        <taxon>Paracidovorax</taxon>
    </lineage>
</organism>
<dbReference type="Gene3D" id="3.40.50.360">
    <property type="match status" value="1"/>
</dbReference>
<dbReference type="InterPro" id="IPR008254">
    <property type="entry name" value="Flavodoxin/NO_synth"/>
</dbReference>
<keyword evidence="5" id="KW-0472">Membrane</keyword>
<feature type="domain" description="FAD-binding FR-type" evidence="7">
    <location>
        <begin position="597"/>
        <end position="774"/>
    </location>
</feature>
<evidence type="ECO:0000256" key="4">
    <source>
        <dbReference type="SAM" id="MobiDB-lite"/>
    </source>
</evidence>
<dbReference type="InterPro" id="IPR001433">
    <property type="entry name" value="OxRdtase_FAD/NAD-bd"/>
</dbReference>
<keyword evidence="9" id="KW-1185">Reference proteome</keyword>
<dbReference type="InterPro" id="IPR029039">
    <property type="entry name" value="Flavoprotein-like_sf"/>
</dbReference>
<evidence type="ECO:0000256" key="5">
    <source>
        <dbReference type="SAM" id="Phobius"/>
    </source>
</evidence>
<dbReference type="InterPro" id="IPR017927">
    <property type="entry name" value="FAD-bd_FR_type"/>
</dbReference>
<sequence>MALDPAHPHAAPVRMPPSTPAAPDHRRRAFAWPGLRAAVVQLHWFAGITAGTLLVAIGLSGALLAFREEILDLLNPGVRHVAPQAGPALTPPQLLEALARDGAAGRRVNVLTVQSTPGVAARVGFAALPGERRGDTEYLHPYTGAAQPALRGDGFFEWAEALHRWLLLPREPGRVASGVLALCLLGLSLSGLYLRWPRHPLRWRAWFALDTRRKGRPFLWSLHAVAGTWVLAVYVGLTATGLYWAFDTVRDTVDAWAGQPRPPRQATAAPAHAAKTPAQADPARPMDLTAAWRAFSQRAPDWQTAVLRMPQRADQPLQILWLDRNAPHDRARHRMVIDTVTGAVATDDRYGQRSAAVRALSTFYPLHMGTYFGRPGRIAVTAAALALPLFAVTGWMLYLGRRRQRREAETARQAVAVPAGPLTASGSANAADTVLVAYASQSGTAERIARQTAAALHQSGLPSQVRALQHLAPEDLAGQARILVVASSFGEGEPPDTARRFMRLLQRGPSRGAHPLASVRYALLALGDRHYTHFCGFGHALDGELRRWGAQPLFPLIEVDGGDAGALARWREALTALEGARAWAADAPALQAPSLSTDLESWRLESRETLNPGSLGNPLVEITLKPAVAGTPLHWPAGALVDLLPRQPADAVGRWLREAGLDGQAPVQAGGAPERLADVLARSVLPALPLPERLHAQACADALVPLAPRTYSIASLPEDGALQLLVRQERHAQGLGIASGWLTAHAPLGSIQTLRFVENPCFGLEGTEGRPCLFIGNGSGLAGLRSLLRARVRAGQQRNWLLFGERQRAADTLCAGEIAHWQARGCLPRLDLAFSRDADAPHRYVQDALRAAMPELRRWLDDGAVVFVCGSAEGMGAGVDHVLSDALGAEGMDALIDAGRYRRDVY</sequence>
<dbReference type="Pfam" id="PF00258">
    <property type="entry name" value="Flavodoxin_1"/>
    <property type="match status" value="1"/>
</dbReference>
<dbReference type="Gene3D" id="3.40.50.80">
    <property type="entry name" value="Nucleotide-binding domain of ferredoxin-NADP reductase (FNR) module"/>
    <property type="match status" value="1"/>
</dbReference>
<dbReference type="InterPro" id="IPR017938">
    <property type="entry name" value="Riboflavin_synthase-like_b-brl"/>
</dbReference>
<keyword evidence="1" id="KW-0285">Flavoprotein</keyword>
<evidence type="ECO:0000259" key="6">
    <source>
        <dbReference type="PROSITE" id="PS50902"/>
    </source>
</evidence>
<name>A0ABY9AQ26_PARCI</name>
<feature type="region of interest" description="Disordered" evidence="4">
    <location>
        <begin position="257"/>
        <end position="283"/>
    </location>
</feature>
<feature type="compositionally biased region" description="Low complexity" evidence="4">
    <location>
        <begin position="264"/>
        <end position="283"/>
    </location>
</feature>
<feature type="transmembrane region" description="Helical" evidence="5">
    <location>
        <begin position="175"/>
        <end position="196"/>
    </location>
</feature>
<feature type="transmembrane region" description="Helical" evidence="5">
    <location>
        <begin position="44"/>
        <end position="66"/>
    </location>
</feature>
<evidence type="ECO:0000256" key="1">
    <source>
        <dbReference type="ARBA" id="ARBA00022630"/>
    </source>
</evidence>
<keyword evidence="5" id="KW-1133">Transmembrane helix</keyword>
<dbReference type="CDD" id="cd06200">
    <property type="entry name" value="SiR_like1"/>
    <property type="match status" value="1"/>
</dbReference>
<accession>A0ABY9AQ26</accession>
<dbReference type="PROSITE" id="PS50902">
    <property type="entry name" value="FLAVODOXIN_LIKE"/>
    <property type="match status" value="1"/>
</dbReference>
<evidence type="ECO:0000256" key="3">
    <source>
        <dbReference type="ARBA" id="ARBA00022982"/>
    </source>
</evidence>
<dbReference type="PANTHER" id="PTHR34219:SF3">
    <property type="entry name" value="BLL7967 PROTEIN"/>
    <property type="match status" value="1"/>
</dbReference>
<dbReference type="InterPro" id="IPR001094">
    <property type="entry name" value="Flavdoxin-like"/>
</dbReference>
<reference evidence="8 9" key="1">
    <citation type="submission" date="2023-06" db="EMBL/GenBank/DDBJ databases">
        <authorList>
            <person name="Ham H."/>
            <person name="Park D.S."/>
        </authorList>
    </citation>
    <scope>NUCLEOTIDE SEQUENCE [LARGE SCALE GENOMIC DNA]</scope>
    <source>
        <strain evidence="8 9">KACC 17005</strain>
    </source>
</reference>
<dbReference type="InterPro" id="IPR039261">
    <property type="entry name" value="FNR_nucleotide-bd"/>
</dbReference>
<evidence type="ECO:0000313" key="8">
    <source>
        <dbReference type="EMBL" id="WIY49035.1"/>
    </source>
</evidence>
<feature type="region of interest" description="Disordered" evidence="4">
    <location>
        <begin position="1"/>
        <end position="25"/>
    </location>
</feature>
<dbReference type="PRINTS" id="PR00369">
    <property type="entry name" value="FLAVODOXIN"/>
</dbReference>
<feature type="transmembrane region" description="Helical" evidence="5">
    <location>
        <begin position="378"/>
        <end position="399"/>
    </location>
</feature>
<protein>
    <submittedName>
        <fullName evidence="8">PepSY domain-containing protein</fullName>
    </submittedName>
</protein>
<dbReference type="Pfam" id="PF00175">
    <property type="entry name" value="NAD_binding_1"/>
    <property type="match status" value="1"/>
</dbReference>
<feature type="domain" description="Flavodoxin-like" evidence="6">
    <location>
        <begin position="434"/>
        <end position="575"/>
    </location>
</feature>
<dbReference type="PROSITE" id="PS51384">
    <property type="entry name" value="FAD_FR"/>
    <property type="match status" value="1"/>
</dbReference>
<dbReference type="InterPro" id="IPR005625">
    <property type="entry name" value="PepSY-ass_TM"/>
</dbReference>
<dbReference type="SUPFAM" id="SSF52218">
    <property type="entry name" value="Flavoproteins"/>
    <property type="match status" value="1"/>
</dbReference>
<evidence type="ECO:0000313" key="9">
    <source>
        <dbReference type="Proteomes" id="UP001242732"/>
    </source>
</evidence>
<dbReference type="SUPFAM" id="SSF63380">
    <property type="entry name" value="Riboflavin synthase domain-like"/>
    <property type="match status" value="1"/>
</dbReference>
<dbReference type="Pfam" id="PF03929">
    <property type="entry name" value="PepSY_TM"/>
    <property type="match status" value="1"/>
</dbReference>